<dbReference type="AlphaFoldDB" id="A0A8J4RCK0"/>
<keyword evidence="3" id="KW-1185">Reference proteome</keyword>
<dbReference type="OrthoDB" id="10575323at2759"/>
<feature type="domain" description="Sterol methyltransferase C-terminal" evidence="1">
    <location>
        <begin position="22"/>
        <end position="48"/>
    </location>
</feature>
<dbReference type="Proteomes" id="UP000737018">
    <property type="component" value="Unassembled WGS sequence"/>
</dbReference>
<organism evidence="2 3">
    <name type="scientific">Castanea mollissima</name>
    <name type="common">Chinese chestnut</name>
    <dbReference type="NCBI Taxonomy" id="60419"/>
    <lineage>
        <taxon>Eukaryota</taxon>
        <taxon>Viridiplantae</taxon>
        <taxon>Streptophyta</taxon>
        <taxon>Embryophyta</taxon>
        <taxon>Tracheophyta</taxon>
        <taxon>Spermatophyta</taxon>
        <taxon>Magnoliopsida</taxon>
        <taxon>eudicotyledons</taxon>
        <taxon>Gunneridae</taxon>
        <taxon>Pentapetalae</taxon>
        <taxon>rosids</taxon>
        <taxon>fabids</taxon>
        <taxon>Fagales</taxon>
        <taxon>Fagaceae</taxon>
        <taxon>Castanea</taxon>
    </lineage>
</organism>
<evidence type="ECO:0000259" key="1">
    <source>
        <dbReference type="Pfam" id="PF08498"/>
    </source>
</evidence>
<proteinExistence type="predicted"/>
<name>A0A8J4RCK0_9ROSI</name>
<sequence>MNQDHERIKIDGTKALELAGFNFLGLAPEGGRRVRSFLEQAAEALVEGKGSSNQLFLGKTPTFSPPHQELEG</sequence>
<comment type="caution">
    <text evidence="2">The sequence shown here is derived from an EMBL/GenBank/DDBJ whole genome shotgun (WGS) entry which is preliminary data.</text>
</comment>
<evidence type="ECO:0000313" key="3">
    <source>
        <dbReference type="Proteomes" id="UP000737018"/>
    </source>
</evidence>
<reference evidence="2" key="1">
    <citation type="submission" date="2020-03" db="EMBL/GenBank/DDBJ databases">
        <title>Castanea mollissima Vanexum genome sequencing.</title>
        <authorList>
            <person name="Staton M."/>
        </authorList>
    </citation>
    <scope>NUCLEOTIDE SEQUENCE</scope>
    <source>
        <tissue evidence="2">Leaf</tissue>
    </source>
</reference>
<dbReference type="GO" id="GO:0006694">
    <property type="term" value="P:steroid biosynthetic process"/>
    <property type="evidence" value="ECO:0007669"/>
    <property type="project" value="InterPro"/>
</dbReference>
<evidence type="ECO:0000313" key="2">
    <source>
        <dbReference type="EMBL" id="KAF3965304.1"/>
    </source>
</evidence>
<dbReference type="GO" id="GO:0008168">
    <property type="term" value="F:methyltransferase activity"/>
    <property type="evidence" value="ECO:0007669"/>
    <property type="project" value="InterPro"/>
</dbReference>
<dbReference type="EMBL" id="JRKL02001217">
    <property type="protein sequence ID" value="KAF3965304.1"/>
    <property type="molecule type" value="Genomic_DNA"/>
</dbReference>
<gene>
    <name evidence="2" type="ORF">CMV_010500</name>
</gene>
<dbReference type="InterPro" id="IPR013705">
    <property type="entry name" value="Sterol_MeTrfase_C"/>
</dbReference>
<accession>A0A8J4RCK0</accession>
<protein>
    <recommendedName>
        <fullName evidence="1">Sterol methyltransferase C-terminal domain-containing protein</fullName>
    </recommendedName>
</protein>
<dbReference type="Pfam" id="PF08498">
    <property type="entry name" value="Sterol_MT_C"/>
    <property type="match status" value="1"/>
</dbReference>